<dbReference type="InterPro" id="IPR019780">
    <property type="entry name" value="Germin_Mn-BS"/>
</dbReference>
<dbReference type="Pfam" id="PF00190">
    <property type="entry name" value="Cupin_1"/>
    <property type="match status" value="1"/>
</dbReference>
<keyword evidence="14" id="KW-1185">Reference proteome</keyword>
<dbReference type="PROSITE" id="PS00725">
    <property type="entry name" value="GERMIN"/>
    <property type="match status" value="1"/>
</dbReference>
<proteinExistence type="inferred from homology"/>
<feature type="domain" description="Cupin type-1" evidence="12">
    <location>
        <begin position="64"/>
        <end position="214"/>
    </location>
</feature>
<feature type="binding site" evidence="9">
    <location>
        <position position="114"/>
    </location>
    <ligand>
        <name>Mn(2+)</name>
        <dbReference type="ChEBI" id="CHEBI:29035"/>
    </ligand>
</feature>
<keyword evidence="11" id="KW-0732">Signal</keyword>
<feature type="disulfide bond" evidence="10">
    <location>
        <begin position="35"/>
        <end position="50"/>
    </location>
</feature>
<feature type="chain" id="PRO_5043088894" description="Germin-like protein" evidence="11">
    <location>
        <begin position="26"/>
        <end position="220"/>
    </location>
</feature>
<accession>A0AAV1CUE6</accession>
<dbReference type="GO" id="GO:0030145">
    <property type="term" value="F:manganese ion binding"/>
    <property type="evidence" value="ECO:0007669"/>
    <property type="project" value="UniProtKB-UniRule"/>
</dbReference>
<evidence type="ECO:0000256" key="7">
    <source>
        <dbReference type="ARBA" id="ARBA00023211"/>
    </source>
</evidence>
<keyword evidence="7 8" id="KW-0464">Manganese</keyword>
<keyword evidence="6 10" id="KW-1015">Disulfide bond</keyword>
<gene>
    <name evidence="13" type="ORF">OLC1_LOCUS8790</name>
</gene>
<dbReference type="GO" id="GO:0048046">
    <property type="term" value="C:apoplast"/>
    <property type="evidence" value="ECO:0007669"/>
    <property type="project" value="UniProtKB-SubCell"/>
</dbReference>
<feature type="signal peptide" evidence="11">
    <location>
        <begin position="1"/>
        <end position="25"/>
    </location>
</feature>
<evidence type="ECO:0000256" key="3">
    <source>
        <dbReference type="ARBA" id="ARBA00022523"/>
    </source>
</evidence>
<reference evidence="13" key="1">
    <citation type="submission" date="2023-03" db="EMBL/GenBank/DDBJ databases">
        <authorList>
            <person name="Julca I."/>
        </authorList>
    </citation>
    <scope>NUCLEOTIDE SEQUENCE</scope>
</reference>
<keyword evidence="3 11" id="KW-0052">Apoplast</keyword>
<evidence type="ECO:0000256" key="6">
    <source>
        <dbReference type="ARBA" id="ARBA00023157"/>
    </source>
</evidence>
<dbReference type="PANTHER" id="PTHR31238">
    <property type="entry name" value="GERMIN-LIKE PROTEIN SUBFAMILY 3 MEMBER 3"/>
    <property type="match status" value="1"/>
</dbReference>
<evidence type="ECO:0000313" key="13">
    <source>
        <dbReference type="EMBL" id="CAI9098625.1"/>
    </source>
</evidence>
<name>A0AAV1CUE6_OLDCO</name>
<dbReference type="SMART" id="SM00835">
    <property type="entry name" value="Cupin_1"/>
    <property type="match status" value="1"/>
</dbReference>
<dbReference type="FunFam" id="2.60.120.10:FF:000005">
    <property type="entry name" value="Germin-like protein subfamily 1 member 8"/>
    <property type="match status" value="1"/>
</dbReference>
<evidence type="ECO:0000256" key="4">
    <source>
        <dbReference type="ARBA" id="ARBA00022525"/>
    </source>
</evidence>
<dbReference type="Gene3D" id="2.60.120.10">
    <property type="entry name" value="Jelly Rolls"/>
    <property type="match status" value="1"/>
</dbReference>
<comment type="similarity">
    <text evidence="2 11">Belongs to the germin family.</text>
</comment>
<feature type="binding site" evidence="8">
    <location>
        <position position="119"/>
    </location>
    <ligand>
        <name>oxalate</name>
        <dbReference type="ChEBI" id="CHEBI:30623"/>
    </ligand>
</feature>
<dbReference type="Proteomes" id="UP001161247">
    <property type="component" value="Chromosome 3"/>
</dbReference>
<dbReference type="InterPro" id="IPR006045">
    <property type="entry name" value="Cupin_1"/>
</dbReference>
<dbReference type="CDD" id="cd02241">
    <property type="entry name" value="cupin_OxOx"/>
    <property type="match status" value="1"/>
</dbReference>
<keyword evidence="4 11" id="KW-0964">Secreted</keyword>
<comment type="subcellular location">
    <subcellularLocation>
        <location evidence="1 11">Secreted</location>
        <location evidence="1 11">Extracellular space</location>
        <location evidence="1 11">Apoplast</location>
    </subcellularLocation>
</comment>
<protein>
    <recommendedName>
        <fullName evidence="11">Germin-like protein</fullName>
    </recommendedName>
</protein>
<sequence>MANYSTLLLLCVSVVALSFSSISYASDPKALQDFCVADKASQVNVNGFTCKNPKDITADDFVFHGLDKAGNTTNPQGSNVTQVFVAQFPGLNTFGISMARIDYAPWGLNPPHIHPRATEILTVIEGTLEVGFVTSAPDLKLFRKVLYKGDVFIFPIGLIHFQRNIGYGNAVALAALSSQAPGVVPIAASVFGSNPPISDDVLAKAFQVDKKIVDQIQAKF</sequence>
<feature type="binding site" evidence="9">
    <location>
        <position position="112"/>
    </location>
    <ligand>
        <name>Mn(2+)</name>
        <dbReference type="ChEBI" id="CHEBI:29035"/>
    </ligand>
</feature>
<dbReference type="SUPFAM" id="SSF51182">
    <property type="entry name" value="RmlC-like cupins"/>
    <property type="match status" value="1"/>
</dbReference>
<evidence type="ECO:0000256" key="9">
    <source>
        <dbReference type="PIRSR" id="PIRSR601929-2"/>
    </source>
</evidence>
<dbReference type="EMBL" id="OX459120">
    <property type="protein sequence ID" value="CAI9098625.1"/>
    <property type="molecule type" value="Genomic_DNA"/>
</dbReference>
<evidence type="ECO:0000256" key="11">
    <source>
        <dbReference type="RuleBase" id="RU366015"/>
    </source>
</evidence>
<feature type="binding site" evidence="8">
    <location>
        <position position="109"/>
    </location>
    <ligand>
        <name>oxalate</name>
        <dbReference type="ChEBI" id="CHEBI:30623"/>
    </ligand>
</feature>
<evidence type="ECO:0000259" key="12">
    <source>
        <dbReference type="SMART" id="SM00835"/>
    </source>
</evidence>
<dbReference type="InterPro" id="IPR001929">
    <property type="entry name" value="Germin"/>
</dbReference>
<evidence type="ECO:0000313" key="14">
    <source>
        <dbReference type="Proteomes" id="UP001161247"/>
    </source>
</evidence>
<evidence type="ECO:0000256" key="1">
    <source>
        <dbReference type="ARBA" id="ARBA00004271"/>
    </source>
</evidence>
<evidence type="ECO:0000256" key="8">
    <source>
        <dbReference type="PIRSR" id="PIRSR601929-1"/>
    </source>
</evidence>
<keyword evidence="5 8" id="KW-0479">Metal-binding</keyword>
<evidence type="ECO:0000256" key="5">
    <source>
        <dbReference type="ARBA" id="ARBA00022723"/>
    </source>
</evidence>
<feature type="binding site" evidence="8">
    <location>
        <position position="114"/>
    </location>
    <ligand>
        <name>oxalate</name>
        <dbReference type="ChEBI" id="CHEBI:30623"/>
    </ligand>
</feature>
<dbReference type="PRINTS" id="PR00325">
    <property type="entry name" value="GERMIN"/>
</dbReference>
<evidence type="ECO:0000256" key="2">
    <source>
        <dbReference type="ARBA" id="ARBA00007456"/>
    </source>
</evidence>
<organism evidence="13 14">
    <name type="scientific">Oldenlandia corymbosa var. corymbosa</name>
    <dbReference type="NCBI Taxonomy" id="529605"/>
    <lineage>
        <taxon>Eukaryota</taxon>
        <taxon>Viridiplantae</taxon>
        <taxon>Streptophyta</taxon>
        <taxon>Embryophyta</taxon>
        <taxon>Tracheophyta</taxon>
        <taxon>Spermatophyta</taxon>
        <taxon>Magnoliopsida</taxon>
        <taxon>eudicotyledons</taxon>
        <taxon>Gunneridae</taxon>
        <taxon>Pentapetalae</taxon>
        <taxon>asterids</taxon>
        <taxon>lamiids</taxon>
        <taxon>Gentianales</taxon>
        <taxon>Rubiaceae</taxon>
        <taxon>Rubioideae</taxon>
        <taxon>Spermacoceae</taxon>
        <taxon>Hedyotis-Oldenlandia complex</taxon>
        <taxon>Oldenlandia</taxon>
    </lineage>
</organism>
<feature type="binding site" evidence="9">
    <location>
        <position position="119"/>
    </location>
    <ligand>
        <name>Mn(2+)</name>
        <dbReference type="ChEBI" id="CHEBI:29035"/>
    </ligand>
</feature>
<evidence type="ECO:0000256" key="10">
    <source>
        <dbReference type="PIRSR" id="PIRSR601929-3"/>
    </source>
</evidence>
<feature type="binding site" evidence="9">
    <location>
        <position position="160"/>
    </location>
    <ligand>
        <name>Mn(2+)</name>
        <dbReference type="ChEBI" id="CHEBI:29035"/>
    </ligand>
</feature>
<dbReference type="InterPro" id="IPR014710">
    <property type="entry name" value="RmlC-like_jellyroll"/>
</dbReference>
<dbReference type="InterPro" id="IPR011051">
    <property type="entry name" value="RmlC_Cupin_sf"/>
</dbReference>
<dbReference type="AlphaFoldDB" id="A0AAV1CUE6"/>